<name>A0ACB7YB68_9ERIC</name>
<dbReference type="Proteomes" id="UP000828048">
    <property type="component" value="Chromosome 7"/>
</dbReference>
<evidence type="ECO:0000313" key="2">
    <source>
        <dbReference type="Proteomes" id="UP000828048"/>
    </source>
</evidence>
<dbReference type="EMBL" id="CM037157">
    <property type="protein sequence ID" value="KAH7850357.1"/>
    <property type="molecule type" value="Genomic_DNA"/>
</dbReference>
<accession>A0ACB7YB68</accession>
<proteinExistence type="predicted"/>
<gene>
    <name evidence="1" type="ORF">Vadar_031569</name>
</gene>
<evidence type="ECO:0000313" key="1">
    <source>
        <dbReference type="EMBL" id="KAH7850357.1"/>
    </source>
</evidence>
<comment type="caution">
    <text evidence="1">The sequence shown here is derived from an EMBL/GenBank/DDBJ whole genome shotgun (WGS) entry which is preliminary data.</text>
</comment>
<sequence length="203" mass="23697">MWRLLKIRVALAFFLRSLSTLLHCILNLAAQFFIHICEFLFNLLFEQKFLLNHEIIFLIVITSIIIFLLLSRPNPSANKPIQTPPRLLDTVTRQKSTGTDTDTGYVNKQRNSTKRKKEKHAVMEIQRDAIIISAVKDVGDRVRRRSTFEGKKSEKLKREFRSVAGKIRRRSETLSDYDEMAMAYFNTMNRLSSEEFKRAIEDA</sequence>
<protein>
    <submittedName>
        <fullName evidence="1">Uncharacterized protein</fullName>
    </submittedName>
</protein>
<keyword evidence="2" id="KW-1185">Reference proteome</keyword>
<reference evidence="1 2" key="1">
    <citation type="journal article" date="2021" name="Hortic Res">
        <title>High-quality reference genome and annotation aids understanding of berry development for evergreen blueberry (Vaccinium darrowii).</title>
        <authorList>
            <person name="Yu J."/>
            <person name="Hulse-Kemp A.M."/>
            <person name="Babiker E."/>
            <person name="Staton M."/>
        </authorList>
    </citation>
    <scope>NUCLEOTIDE SEQUENCE [LARGE SCALE GENOMIC DNA]</scope>
    <source>
        <strain evidence="2">cv. NJ 8807/NJ 8810</strain>
        <tissue evidence="1">Young leaf</tissue>
    </source>
</reference>
<organism evidence="1 2">
    <name type="scientific">Vaccinium darrowii</name>
    <dbReference type="NCBI Taxonomy" id="229202"/>
    <lineage>
        <taxon>Eukaryota</taxon>
        <taxon>Viridiplantae</taxon>
        <taxon>Streptophyta</taxon>
        <taxon>Embryophyta</taxon>
        <taxon>Tracheophyta</taxon>
        <taxon>Spermatophyta</taxon>
        <taxon>Magnoliopsida</taxon>
        <taxon>eudicotyledons</taxon>
        <taxon>Gunneridae</taxon>
        <taxon>Pentapetalae</taxon>
        <taxon>asterids</taxon>
        <taxon>Ericales</taxon>
        <taxon>Ericaceae</taxon>
        <taxon>Vaccinioideae</taxon>
        <taxon>Vaccinieae</taxon>
        <taxon>Vaccinium</taxon>
    </lineage>
</organism>